<evidence type="ECO:0000313" key="2">
    <source>
        <dbReference type="Proteomes" id="UP000034665"/>
    </source>
</evidence>
<evidence type="ECO:0008006" key="3">
    <source>
        <dbReference type="Google" id="ProtNLM"/>
    </source>
</evidence>
<protein>
    <recommendedName>
        <fullName evidence="3">Amine oxidoreductase</fullName>
    </recommendedName>
</protein>
<dbReference type="Proteomes" id="UP000034665">
    <property type="component" value="Unassembled WGS sequence"/>
</dbReference>
<dbReference type="GO" id="GO:0050660">
    <property type="term" value="F:flavin adenine dinucleotide binding"/>
    <property type="evidence" value="ECO:0007669"/>
    <property type="project" value="TreeGrafter"/>
</dbReference>
<dbReference type="PANTHER" id="PTHR21197">
    <property type="entry name" value="UDP-GALACTOPYRANOSE MUTASE"/>
    <property type="match status" value="1"/>
</dbReference>
<dbReference type="Pfam" id="PF13450">
    <property type="entry name" value="NAD_binding_8"/>
    <property type="match status" value="1"/>
</dbReference>
<dbReference type="EMBL" id="LBWR01000004">
    <property type="protein sequence ID" value="KKR12040.1"/>
    <property type="molecule type" value="Genomic_DNA"/>
</dbReference>
<comment type="caution">
    <text evidence="1">The sequence shown here is derived from an EMBL/GenBank/DDBJ whole genome shotgun (WGS) entry which is preliminary data.</text>
</comment>
<gene>
    <name evidence="1" type="ORF">UT41_C0004G0007</name>
</gene>
<dbReference type="GO" id="GO:0008767">
    <property type="term" value="F:UDP-galactopyranose mutase activity"/>
    <property type="evidence" value="ECO:0007669"/>
    <property type="project" value="TreeGrafter"/>
</dbReference>
<dbReference type="PANTHER" id="PTHR21197:SF0">
    <property type="entry name" value="UDP-GALACTOPYRANOSE MUTASE"/>
    <property type="match status" value="1"/>
</dbReference>
<sequence length="402" mass="46990">MKNINKYKYIILGAGPSGLTFANKLLQSGEKSFIVLEKEAEAGGLCRSALVDNAPLDFGGGHFLDVKRKEVLEFLFSFLPEKEWELHKRKSTIITKGSEIDYPFESNIWQLPTEDQIDYLLSISKTESGKKQMPKKFIDWIYWKLGDKIAVDYMIPYNEKVWSIDLNRLGTYWLYKLPDVSLRETLLSCLAKSPAGQMPAHAQFLYPKKYGYGEVWKRMATALGDHIVYNFNVNNIEISSKTINNKYQADIIINTIPWKEFKKSNIPSSINSLINNLVHSSIRVSYYKDNFDSNAHWTYLPDIKLPHHRILNRKNFCKNSRGYWTEMNEKRSNIKYELADWKYTNSYAYPINTIKKPTEIKKILEFFEKKNIYGLGRWGEWEHMNSDVSVERAIEVFNQIHK</sequence>
<dbReference type="STRING" id="1619013.UT41_C0004G0007"/>
<name>A0A0G0QNT0_9BACT</name>
<dbReference type="InterPro" id="IPR036188">
    <property type="entry name" value="FAD/NAD-bd_sf"/>
</dbReference>
<dbReference type="SUPFAM" id="SSF51971">
    <property type="entry name" value="Nucleotide-binding domain"/>
    <property type="match status" value="1"/>
</dbReference>
<dbReference type="Gene3D" id="3.50.50.60">
    <property type="entry name" value="FAD/NAD(P)-binding domain"/>
    <property type="match status" value="1"/>
</dbReference>
<evidence type="ECO:0000313" key="1">
    <source>
        <dbReference type="EMBL" id="KKR12040.1"/>
    </source>
</evidence>
<organism evidence="1 2">
    <name type="scientific">Candidatus Wolfebacteria bacterium GW2011_GWC2_39_22</name>
    <dbReference type="NCBI Taxonomy" id="1619013"/>
    <lineage>
        <taxon>Bacteria</taxon>
        <taxon>Candidatus Wolfeibacteriota</taxon>
    </lineage>
</organism>
<dbReference type="GO" id="GO:0005829">
    <property type="term" value="C:cytosol"/>
    <property type="evidence" value="ECO:0007669"/>
    <property type="project" value="TreeGrafter"/>
</dbReference>
<dbReference type="AlphaFoldDB" id="A0A0G0QNT0"/>
<reference evidence="1 2" key="1">
    <citation type="journal article" date="2015" name="Nature">
        <title>rRNA introns, odd ribosomes, and small enigmatic genomes across a large radiation of phyla.</title>
        <authorList>
            <person name="Brown C.T."/>
            <person name="Hug L.A."/>
            <person name="Thomas B.C."/>
            <person name="Sharon I."/>
            <person name="Castelle C.J."/>
            <person name="Singh A."/>
            <person name="Wilkins M.J."/>
            <person name="Williams K.H."/>
            <person name="Banfield J.F."/>
        </authorList>
    </citation>
    <scope>NUCLEOTIDE SEQUENCE [LARGE SCALE GENOMIC DNA]</scope>
</reference>
<dbReference type="PRINTS" id="PR00419">
    <property type="entry name" value="ADXRDTASE"/>
</dbReference>
<accession>A0A0G0QNT0</accession>
<proteinExistence type="predicted"/>